<protein>
    <submittedName>
        <fullName evidence="2">Branched-chain amino acid transport system permease protein LivM</fullName>
    </submittedName>
</protein>
<feature type="non-terminal residue" evidence="2">
    <location>
        <position position="1"/>
    </location>
</feature>
<reference evidence="2" key="1">
    <citation type="submission" date="2020-02" db="EMBL/GenBank/DDBJ databases">
        <authorList>
            <person name="Meier V. D."/>
        </authorList>
    </citation>
    <scope>NUCLEOTIDE SEQUENCE</scope>
    <source>
        <strain evidence="2">AVDCRST_MAG13</strain>
    </source>
</reference>
<sequence>RGGTPRPGRERIGLRDPARLDPARRHRRRAHGLAGDPRARDLLPHAHAGHRRDPLPVRRDGRGPDGRLQRPLRHPVRPGARHGDHRSRARVLVRPARLRRRLPRPAGPDPLAVRARAARHPRQRGADARAGLRDLPLQVRGVLRRGRRRGARRGAPGLPAAPGDHERCRLRDRGAGARRGGHRRGRLAVGPVRGGGDRRHRARRARAVARRARAAAARRRLPAGGLPPARGDRRAAREGPPHAGARV</sequence>
<feature type="region of interest" description="Disordered" evidence="1">
    <location>
        <begin position="146"/>
        <end position="247"/>
    </location>
</feature>
<feature type="compositionally biased region" description="Basic residues" evidence="1">
    <location>
        <begin position="198"/>
        <end position="221"/>
    </location>
</feature>
<evidence type="ECO:0000313" key="2">
    <source>
        <dbReference type="EMBL" id="CAA9527171.1"/>
    </source>
</evidence>
<feature type="region of interest" description="Disordered" evidence="1">
    <location>
        <begin position="1"/>
        <end position="95"/>
    </location>
</feature>
<feature type="non-terminal residue" evidence="2">
    <location>
        <position position="247"/>
    </location>
</feature>
<feature type="compositionally biased region" description="Basic and acidic residues" evidence="1">
    <location>
        <begin position="51"/>
        <end position="68"/>
    </location>
</feature>
<feature type="compositionally biased region" description="Basic residues" evidence="1">
    <location>
        <begin position="70"/>
        <end position="95"/>
    </location>
</feature>
<gene>
    <name evidence="2" type="ORF">AVDCRST_MAG13-3842</name>
</gene>
<dbReference type="EMBL" id="CADCVO010000593">
    <property type="protein sequence ID" value="CAA9527171.1"/>
    <property type="molecule type" value="Genomic_DNA"/>
</dbReference>
<accession>A0A6J4TNF8</accession>
<organism evidence="2">
    <name type="scientific">uncultured Solirubrobacteraceae bacterium</name>
    <dbReference type="NCBI Taxonomy" id="1162706"/>
    <lineage>
        <taxon>Bacteria</taxon>
        <taxon>Bacillati</taxon>
        <taxon>Actinomycetota</taxon>
        <taxon>Thermoleophilia</taxon>
        <taxon>Solirubrobacterales</taxon>
        <taxon>Solirubrobacteraceae</taxon>
        <taxon>environmental samples</taxon>
    </lineage>
</organism>
<name>A0A6J4TNF8_9ACTN</name>
<dbReference type="AlphaFoldDB" id="A0A6J4TNF8"/>
<feature type="compositionally biased region" description="Basic and acidic residues" evidence="1">
    <location>
        <begin position="163"/>
        <end position="175"/>
    </location>
</feature>
<feature type="compositionally biased region" description="Basic and acidic residues" evidence="1">
    <location>
        <begin position="7"/>
        <end position="23"/>
    </location>
</feature>
<feature type="compositionally biased region" description="Basic and acidic residues" evidence="1">
    <location>
        <begin position="230"/>
        <end position="240"/>
    </location>
</feature>
<evidence type="ECO:0000256" key="1">
    <source>
        <dbReference type="SAM" id="MobiDB-lite"/>
    </source>
</evidence>
<feature type="compositionally biased region" description="Low complexity" evidence="1">
    <location>
        <begin position="153"/>
        <end position="162"/>
    </location>
</feature>
<proteinExistence type="predicted"/>